<evidence type="ECO:0000313" key="2">
    <source>
        <dbReference type="EMBL" id="HIV73479.1"/>
    </source>
</evidence>
<accession>A0A9D1TIJ7</accession>
<dbReference type="Proteomes" id="UP000823937">
    <property type="component" value="Unassembled WGS sequence"/>
</dbReference>
<dbReference type="Pfam" id="PF12867">
    <property type="entry name" value="DinB_2"/>
    <property type="match status" value="1"/>
</dbReference>
<dbReference type="InterPro" id="IPR024775">
    <property type="entry name" value="DinB-like"/>
</dbReference>
<dbReference type="SUPFAM" id="SSF109854">
    <property type="entry name" value="DinB/YfiT-like putative metalloenzymes"/>
    <property type="match status" value="1"/>
</dbReference>
<dbReference type="AlphaFoldDB" id="A0A9D1TIJ7"/>
<dbReference type="EMBL" id="DXHX01000004">
    <property type="protein sequence ID" value="HIV73479.1"/>
    <property type="molecule type" value="Genomic_DNA"/>
</dbReference>
<name>A0A9D1TIJ7_9BACI</name>
<comment type="caution">
    <text evidence="2">The sequence shown here is derived from an EMBL/GenBank/DDBJ whole genome shotgun (WGS) entry which is preliminary data.</text>
</comment>
<dbReference type="Gene3D" id="1.20.120.450">
    <property type="entry name" value="dinb family like domain"/>
    <property type="match status" value="1"/>
</dbReference>
<evidence type="ECO:0000313" key="3">
    <source>
        <dbReference type="Proteomes" id="UP000823937"/>
    </source>
</evidence>
<evidence type="ECO:0000259" key="1">
    <source>
        <dbReference type="Pfam" id="PF12867"/>
    </source>
</evidence>
<proteinExistence type="predicted"/>
<reference evidence="2" key="2">
    <citation type="submission" date="2021-04" db="EMBL/GenBank/DDBJ databases">
        <authorList>
            <person name="Gilroy R."/>
        </authorList>
    </citation>
    <scope>NUCLEOTIDE SEQUENCE</scope>
    <source>
        <strain evidence="2">CHK169-2315</strain>
    </source>
</reference>
<sequence length="153" mass="18003">MEEQLLFDQMKLIRKMTLHEFKHVTEEQADVIPEGFRNNIRWNLGHIYVVQHALLQHYGGIELEMDERFQQYFSPNTSPDDWEGTPPSLDEIKEKLEKQVEEIEVALKGKLGDTAKEPFLRQNNVGQIFSFTFYHEGLHVTAVKDYKRILSVQ</sequence>
<reference evidence="2" key="1">
    <citation type="journal article" date="2021" name="PeerJ">
        <title>Extensive microbial diversity within the chicken gut microbiome revealed by metagenomics and culture.</title>
        <authorList>
            <person name="Gilroy R."/>
            <person name="Ravi A."/>
            <person name="Getino M."/>
            <person name="Pursley I."/>
            <person name="Horton D.L."/>
            <person name="Alikhan N.F."/>
            <person name="Baker D."/>
            <person name="Gharbi K."/>
            <person name="Hall N."/>
            <person name="Watson M."/>
            <person name="Adriaenssens E.M."/>
            <person name="Foster-Nyarko E."/>
            <person name="Jarju S."/>
            <person name="Secka A."/>
            <person name="Antonio M."/>
            <person name="Oren A."/>
            <person name="Chaudhuri R.R."/>
            <person name="La Ragione R."/>
            <person name="Hildebrand F."/>
            <person name="Pallen M.J."/>
        </authorList>
    </citation>
    <scope>NUCLEOTIDE SEQUENCE</scope>
    <source>
        <strain evidence="2">CHK169-2315</strain>
    </source>
</reference>
<organism evidence="2 3">
    <name type="scientific">Candidatus Pseudogracilibacillus intestinigallinarum</name>
    <dbReference type="NCBI Taxonomy" id="2838742"/>
    <lineage>
        <taxon>Bacteria</taxon>
        <taxon>Bacillati</taxon>
        <taxon>Bacillota</taxon>
        <taxon>Bacilli</taxon>
        <taxon>Bacillales</taxon>
        <taxon>Bacillaceae</taxon>
        <taxon>Pseudogracilibacillus</taxon>
    </lineage>
</organism>
<dbReference type="InterPro" id="IPR034660">
    <property type="entry name" value="DinB/YfiT-like"/>
</dbReference>
<feature type="domain" description="DinB-like" evidence="1">
    <location>
        <begin position="11"/>
        <end position="140"/>
    </location>
</feature>
<gene>
    <name evidence="2" type="ORF">H9895_00180</name>
</gene>
<protein>
    <submittedName>
        <fullName evidence="2">DinB family protein</fullName>
    </submittedName>
</protein>